<evidence type="ECO:0000256" key="1">
    <source>
        <dbReference type="SAM" id="Phobius"/>
    </source>
</evidence>
<feature type="transmembrane region" description="Helical" evidence="1">
    <location>
        <begin position="21"/>
        <end position="40"/>
    </location>
</feature>
<comment type="caution">
    <text evidence="2">The sequence shown here is derived from an EMBL/GenBank/DDBJ whole genome shotgun (WGS) entry which is preliminary data.</text>
</comment>
<dbReference type="AlphaFoldDB" id="X1FCD9"/>
<protein>
    <submittedName>
        <fullName evidence="2">Uncharacterized protein</fullName>
    </submittedName>
</protein>
<reference evidence="2" key="1">
    <citation type="journal article" date="2014" name="Front. Microbiol.">
        <title>High frequency of phylogenetically diverse reductive dehalogenase-homologous genes in deep subseafloor sedimentary metagenomes.</title>
        <authorList>
            <person name="Kawai M."/>
            <person name="Futagami T."/>
            <person name="Toyoda A."/>
            <person name="Takaki Y."/>
            <person name="Nishi S."/>
            <person name="Hori S."/>
            <person name="Arai W."/>
            <person name="Tsubouchi T."/>
            <person name="Morono Y."/>
            <person name="Uchiyama I."/>
            <person name="Ito T."/>
            <person name="Fujiyama A."/>
            <person name="Inagaki F."/>
            <person name="Takami H."/>
        </authorList>
    </citation>
    <scope>NUCLEOTIDE SEQUENCE</scope>
    <source>
        <strain evidence="2">Expedition CK06-06</strain>
    </source>
</reference>
<organism evidence="2">
    <name type="scientific">marine sediment metagenome</name>
    <dbReference type="NCBI Taxonomy" id="412755"/>
    <lineage>
        <taxon>unclassified sequences</taxon>
        <taxon>metagenomes</taxon>
        <taxon>ecological metagenomes</taxon>
    </lineage>
</organism>
<name>X1FCD9_9ZZZZ</name>
<accession>X1FCD9</accession>
<keyword evidence="1" id="KW-1133">Transmembrane helix</keyword>
<keyword evidence="1" id="KW-0472">Membrane</keyword>
<evidence type="ECO:0000313" key="2">
    <source>
        <dbReference type="EMBL" id="GAH42627.1"/>
    </source>
</evidence>
<proteinExistence type="predicted"/>
<keyword evidence="1" id="KW-0812">Transmembrane</keyword>
<gene>
    <name evidence="2" type="ORF">S03H2_23106</name>
</gene>
<dbReference type="EMBL" id="BARU01012563">
    <property type="protein sequence ID" value="GAH42627.1"/>
    <property type="molecule type" value="Genomic_DNA"/>
</dbReference>
<sequence>MKVDLKPNLKGVYILEKKRKYILILYLDLLFGYNINNSYYQIKENIYKVE</sequence>